<protein>
    <recommendedName>
        <fullName evidence="3">Nif11 domain-containing protein</fullName>
    </recommendedName>
</protein>
<proteinExistence type="predicted"/>
<dbReference type="EMBL" id="QKZK01000008">
    <property type="protein sequence ID" value="PZX17847.1"/>
    <property type="molecule type" value="Genomic_DNA"/>
</dbReference>
<dbReference type="RefSeq" id="WP_146260654.1">
    <property type="nucleotide sequence ID" value="NZ_QKZK01000008.1"/>
</dbReference>
<evidence type="ECO:0008006" key="3">
    <source>
        <dbReference type="Google" id="ProtNLM"/>
    </source>
</evidence>
<sequence>MSIANAMTFIKNVETNKSLRKACYACKSKDELLAMLAGQKMAFSQFEFDEAVNVMLFKCQSYEQADSVKQTEVWFSLFR</sequence>
<dbReference type="OrthoDB" id="1122091at2"/>
<accession>A0A2W7NHZ3</accession>
<dbReference type="Proteomes" id="UP000249239">
    <property type="component" value="Unassembled WGS sequence"/>
</dbReference>
<keyword evidence="2" id="KW-1185">Reference proteome</keyword>
<organism evidence="1 2">
    <name type="scientific">Breznakibacter xylanolyticus</name>
    <dbReference type="NCBI Taxonomy" id="990"/>
    <lineage>
        <taxon>Bacteria</taxon>
        <taxon>Pseudomonadati</taxon>
        <taxon>Bacteroidota</taxon>
        <taxon>Bacteroidia</taxon>
        <taxon>Marinilabiliales</taxon>
        <taxon>Marinilabiliaceae</taxon>
        <taxon>Breznakibacter</taxon>
    </lineage>
</organism>
<evidence type="ECO:0000313" key="1">
    <source>
        <dbReference type="EMBL" id="PZX17847.1"/>
    </source>
</evidence>
<evidence type="ECO:0000313" key="2">
    <source>
        <dbReference type="Proteomes" id="UP000249239"/>
    </source>
</evidence>
<gene>
    <name evidence="1" type="ORF">LX69_01260</name>
</gene>
<reference evidence="1 2" key="1">
    <citation type="submission" date="2018-06" db="EMBL/GenBank/DDBJ databases">
        <title>Genomic Encyclopedia of Archaeal and Bacterial Type Strains, Phase II (KMG-II): from individual species to whole genera.</title>
        <authorList>
            <person name="Goeker M."/>
        </authorList>
    </citation>
    <scope>NUCLEOTIDE SEQUENCE [LARGE SCALE GENOMIC DNA]</scope>
    <source>
        <strain evidence="1 2">DSM 6779</strain>
    </source>
</reference>
<name>A0A2W7NHZ3_9BACT</name>
<dbReference type="AlphaFoldDB" id="A0A2W7NHZ3"/>
<comment type="caution">
    <text evidence="1">The sequence shown here is derived from an EMBL/GenBank/DDBJ whole genome shotgun (WGS) entry which is preliminary data.</text>
</comment>